<evidence type="ECO:0000256" key="3">
    <source>
        <dbReference type="SAM" id="MobiDB-lite"/>
    </source>
</evidence>
<dbReference type="InterPro" id="IPR035967">
    <property type="entry name" value="SWAP/Surp_sf"/>
</dbReference>
<feature type="region of interest" description="Disordered" evidence="3">
    <location>
        <begin position="793"/>
        <end position="816"/>
    </location>
</feature>
<feature type="domain" description="C3H1-type" evidence="4">
    <location>
        <begin position="767"/>
        <end position="794"/>
    </location>
</feature>
<evidence type="ECO:0000259" key="5">
    <source>
        <dbReference type="PROSITE" id="PS50128"/>
    </source>
</evidence>
<feature type="compositionally biased region" description="Polar residues" evidence="3">
    <location>
        <begin position="1155"/>
        <end position="1188"/>
    </location>
</feature>
<feature type="compositionally biased region" description="Polar residues" evidence="3">
    <location>
        <begin position="439"/>
        <end position="450"/>
    </location>
</feature>
<dbReference type="PROSITE" id="PS50103">
    <property type="entry name" value="ZF_C3H1"/>
    <property type="match status" value="1"/>
</dbReference>
<reference evidence="6" key="1">
    <citation type="journal article" date="2023" name="Science">
        <title>Elucidation of the pathway for biosynthesis of saponin adjuvants from the soapbark tree.</title>
        <authorList>
            <person name="Reed J."/>
            <person name="Orme A."/>
            <person name="El-Demerdash A."/>
            <person name="Owen C."/>
            <person name="Martin L.B.B."/>
            <person name="Misra R.C."/>
            <person name="Kikuchi S."/>
            <person name="Rejzek M."/>
            <person name="Martin A.C."/>
            <person name="Harkess A."/>
            <person name="Leebens-Mack J."/>
            <person name="Louveau T."/>
            <person name="Stephenson M.J."/>
            <person name="Osbourn A."/>
        </authorList>
    </citation>
    <scope>NUCLEOTIDE SEQUENCE</scope>
    <source>
        <strain evidence="6">S10</strain>
    </source>
</reference>
<proteinExistence type="predicted"/>
<feature type="domain" description="SURP motif" evidence="5">
    <location>
        <begin position="296"/>
        <end position="344"/>
    </location>
</feature>
<feature type="region of interest" description="Disordered" evidence="3">
    <location>
        <begin position="1"/>
        <end position="70"/>
    </location>
</feature>
<dbReference type="Pfam" id="PF01805">
    <property type="entry name" value="Surp"/>
    <property type="match status" value="1"/>
</dbReference>
<feature type="compositionally biased region" description="Basic and acidic residues" evidence="3">
    <location>
        <begin position="876"/>
        <end position="897"/>
    </location>
</feature>
<feature type="compositionally biased region" description="Basic residues" evidence="3">
    <location>
        <begin position="718"/>
        <end position="749"/>
    </location>
</feature>
<feature type="region of interest" description="Disordered" evidence="3">
    <location>
        <begin position="529"/>
        <end position="551"/>
    </location>
</feature>
<evidence type="ECO:0000313" key="7">
    <source>
        <dbReference type="Proteomes" id="UP001163823"/>
    </source>
</evidence>
<evidence type="ECO:0000313" key="6">
    <source>
        <dbReference type="EMBL" id="KAJ7956486.1"/>
    </source>
</evidence>
<dbReference type="KEGG" id="qsa:O6P43_022924"/>
<dbReference type="GO" id="GO:0006397">
    <property type="term" value="P:mRNA processing"/>
    <property type="evidence" value="ECO:0007669"/>
    <property type="project" value="UniProtKB-KW"/>
</dbReference>
<keyword evidence="2" id="KW-0862">Zinc</keyword>
<dbReference type="InterPro" id="IPR000571">
    <property type="entry name" value="Znf_CCCH"/>
</dbReference>
<evidence type="ECO:0000256" key="2">
    <source>
        <dbReference type="PROSITE-ProRule" id="PRU00723"/>
    </source>
</evidence>
<feature type="region of interest" description="Disordered" evidence="3">
    <location>
        <begin position="1129"/>
        <end position="1188"/>
    </location>
</feature>
<dbReference type="PROSITE" id="PS50128">
    <property type="entry name" value="SURP"/>
    <property type="match status" value="1"/>
</dbReference>
<dbReference type="InterPro" id="IPR052650">
    <property type="entry name" value="Zinc_finger_CCCH"/>
</dbReference>
<keyword evidence="1" id="KW-0507">mRNA processing</keyword>
<feature type="region of interest" description="Disordered" evidence="3">
    <location>
        <begin position="607"/>
        <end position="764"/>
    </location>
</feature>
<dbReference type="PANTHER" id="PTHR36886:SF7">
    <property type="entry name" value="EXPRESSED PROTEIN"/>
    <property type="match status" value="1"/>
</dbReference>
<feature type="compositionally biased region" description="Basic and acidic residues" evidence="3">
    <location>
        <begin position="806"/>
        <end position="816"/>
    </location>
</feature>
<dbReference type="Proteomes" id="UP001163823">
    <property type="component" value="Chromosome 9"/>
</dbReference>
<keyword evidence="7" id="KW-1185">Reference proteome</keyword>
<protein>
    <submittedName>
        <fullName evidence="6">Zinc finger CCCH domain-containing protein 55</fullName>
    </submittedName>
</protein>
<evidence type="ECO:0000256" key="1">
    <source>
        <dbReference type="ARBA" id="ARBA00022664"/>
    </source>
</evidence>
<evidence type="ECO:0000259" key="4">
    <source>
        <dbReference type="PROSITE" id="PS50103"/>
    </source>
</evidence>
<feature type="region of interest" description="Disordered" evidence="3">
    <location>
        <begin position="110"/>
        <end position="180"/>
    </location>
</feature>
<feature type="region of interest" description="Disordered" evidence="3">
    <location>
        <begin position="1410"/>
        <end position="1443"/>
    </location>
</feature>
<dbReference type="Gene3D" id="1.10.10.790">
    <property type="entry name" value="Surp module"/>
    <property type="match status" value="1"/>
</dbReference>
<feature type="zinc finger region" description="C3H1-type" evidence="2">
    <location>
        <begin position="767"/>
        <end position="794"/>
    </location>
</feature>
<dbReference type="InterPro" id="IPR000061">
    <property type="entry name" value="Surp"/>
</dbReference>
<feature type="compositionally biased region" description="Pro residues" evidence="3">
    <location>
        <begin position="192"/>
        <end position="205"/>
    </location>
</feature>
<feature type="region of interest" description="Disordered" evidence="3">
    <location>
        <begin position="430"/>
        <end position="451"/>
    </location>
</feature>
<feature type="compositionally biased region" description="Acidic residues" evidence="3">
    <location>
        <begin position="530"/>
        <end position="539"/>
    </location>
</feature>
<feature type="region of interest" description="Disordered" evidence="3">
    <location>
        <begin position="944"/>
        <end position="964"/>
    </location>
</feature>
<organism evidence="6 7">
    <name type="scientific">Quillaja saponaria</name>
    <name type="common">Soap bark tree</name>
    <dbReference type="NCBI Taxonomy" id="32244"/>
    <lineage>
        <taxon>Eukaryota</taxon>
        <taxon>Viridiplantae</taxon>
        <taxon>Streptophyta</taxon>
        <taxon>Embryophyta</taxon>
        <taxon>Tracheophyta</taxon>
        <taxon>Spermatophyta</taxon>
        <taxon>Magnoliopsida</taxon>
        <taxon>eudicotyledons</taxon>
        <taxon>Gunneridae</taxon>
        <taxon>Pentapetalae</taxon>
        <taxon>rosids</taxon>
        <taxon>fabids</taxon>
        <taxon>Fabales</taxon>
        <taxon>Quillajaceae</taxon>
        <taxon>Quillaja</taxon>
    </lineage>
</organism>
<dbReference type="SMART" id="SM00356">
    <property type="entry name" value="ZnF_C3H1"/>
    <property type="match status" value="1"/>
</dbReference>
<feature type="compositionally biased region" description="Pro residues" evidence="3">
    <location>
        <begin position="116"/>
        <end position="125"/>
    </location>
</feature>
<feature type="compositionally biased region" description="Basic and acidic residues" evidence="3">
    <location>
        <begin position="676"/>
        <end position="698"/>
    </location>
</feature>
<keyword evidence="2" id="KW-0863">Zinc-finger</keyword>
<dbReference type="EMBL" id="JARAOO010000009">
    <property type="protein sequence ID" value="KAJ7956486.1"/>
    <property type="molecule type" value="Genomic_DNA"/>
</dbReference>
<feature type="region of interest" description="Disordered" evidence="3">
    <location>
        <begin position="865"/>
        <end position="898"/>
    </location>
</feature>
<dbReference type="PANTHER" id="PTHR36886">
    <property type="entry name" value="PROTEIN FRIGIDA-ESSENTIAL 1"/>
    <property type="match status" value="1"/>
</dbReference>
<dbReference type="Gene3D" id="3.30.1370.210">
    <property type="match status" value="1"/>
</dbReference>
<dbReference type="EMBL" id="JARAOO010000009">
    <property type="protein sequence ID" value="KAJ7956487.1"/>
    <property type="molecule type" value="Genomic_DNA"/>
</dbReference>
<feature type="compositionally biased region" description="Pro residues" evidence="3">
    <location>
        <begin position="50"/>
        <end position="61"/>
    </location>
</feature>
<dbReference type="GO" id="GO:0003723">
    <property type="term" value="F:RNA binding"/>
    <property type="evidence" value="ECO:0007669"/>
    <property type="project" value="InterPro"/>
</dbReference>
<feature type="compositionally biased region" description="Polar residues" evidence="3">
    <location>
        <begin position="625"/>
        <end position="638"/>
    </location>
</feature>
<gene>
    <name evidence="6" type="ORF">O6P43_022924</name>
</gene>
<name>A0AAD7PI49_QUISA</name>
<feature type="compositionally biased region" description="Basic and acidic residues" evidence="3">
    <location>
        <begin position="1428"/>
        <end position="1438"/>
    </location>
</feature>
<keyword evidence="2" id="KW-0479">Metal-binding</keyword>
<dbReference type="GO" id="GO:0008270">
    <property type="term" value="F:zinc ion binding"/>
    <property type="evidence" value="ECO:0007669"/>
    <property type="project" value="UniProtKB-KW"/>
</dbReference>
<comment type="caution">
    <text evidence="6">The sequence shown here is derived from an EMBL/GenBank/DDBJ whole genome shotgun (WGS) entry which is preliminary data.</text>
</comment>
<sequence>MAPAYQQRPQAPPPTPHFQRGSPALPPPPVQVPAAVPPHIGHTAPHMYPHGPPAPPPPIQPGPAIQFPPFFMQNTGQSYAIPPPLVHGSSLLPHAFSNTPQNLQHPLQLGVRNHHIPPPGPPPPEMSLSAVQPPRVLPPPPASEGQTFHRTPLHQPPPHSGDRQSLQHILPPPPTAATYVQSTLGDSHIPSIAPPPLPSSPPPIPPCPPPANFDLTSASPITSVTEMRDLDSFDEVIAPHQLGCGAHALDANSNQYRGSNREVTSLARDALSSTKSAILDLHPPPSKPTEDKIVKNIDVLCQLIAENGPVIEDKTIQDESTNPEFEFLFGGDPGTEADIAHHYFQWMKAKCILEYRLREGRHESQSRPLDVESSGQPDHLKVATVCNSTADSDMEMEDDITLFDKDQELDHSTEGINQEHDLFHKELNRNERSPGLHNSAENNAIDTLSDSGHVKSPRLAVNGHIPVTSSAETAECQLGIYIAKSVGPRVDDFGQSGASSTDIKTNTHSGQLIRTGTPIRLLQDYTSSDDISDNEDEPCGDVSVSTVSPIPETGAMDVHKYSGNYLEMDMKAKSPSRTEEVFGLLFEKSQNALELSPDAVRDVPKTLTTSVSSGPLDESFDHSLKNQVPRNCSASNEAIQEKDGLNSVGVDVSGNIDGAEEENEEKTTESKSTPLKVDEFGRLIREGPIDSDSDDSRNPRTKRHNKRDRSWSRSRSPLGRRRRRRSPRKRKERRSRSRSWSPRNRRSRSRSPLVRRSGQHSGDYMRREKDQACFDFLRGRCRYGASCRYVHHESEKTAGSSRQRNKHDTEVRPSSKYYRVHEETRNNSNKLSGHDHDGVTNQEMKLCQNVTGIINGQEIDWRREDSVRSDMQSTSLDHDGQSVHVDKSKSESSREVSARLPETLIVGEKPEVPTTHIHDDENFQKAMESHQSLLVDRLPSKPISDARTLKSQGDTSSDLNPSLNSSLVRQSQLNLSVGELESSDHPFQVIDDSIKSYSSPGKRSVTSGSNISAAEPLPYMLPSPQPHPITGSFSQGISPEQSRLQFLVSEESPLHGTSTVDLSCHPHQLPPPPAFPLSQDGNAAPLPQMSRDYSLIPLTTFPYQSASRESFQPYQATFPFQHSHFSVPPNSSWTSLLPPPPPPRPHLSVGPATPHVSSQFYPSQLRSGNDFVSQTSVRPNSTDLPSHSQVSEFHSQTYHSMQEPPRSQSVIDSFTSKSLPVGNPACQPFAGPSLGNSSFTSSGNMHPHPKDFSWEGAANKFQPSSEHILPPGELLKSSSELHPFTQRQQPLHSLHYSAADGASDLPGENVSVSRYAPDGVDRNQSARVTDFGGSRIPVHYNPYASTFEQPLSSRFNSSLFRQDKDTHYGNKYDTSSNLIHNPVDVEGVYHVGSRQRASSPNIVSVRQILPRSGGDQYNPLEPSSNSLKKSDHDQKQEITGESDIILRPGGSYKLLDVEENNKNKDVADGASTSSFNNEYGETADAEVGVVENESPSDPVDASMPTGDIEIDQIKSPGKRKKNKDSRSMKLFKVSIANFVKEVLKPSWRQGNMSKVAFKTIVKKTVDKVSGAMKGHQVPKSQAKINQYIDSSQRKLTKLVMGYVDKYVKV</sequence>
<accession>A0AAD7PI49</accession>
<dbReference type="SUPFAM" id="SSF109905">
    <property type="entry name" value="Surp module (SWAP domain)"/>
    <property type="match status" value="1"/>
</dbReference>
<feature type="region of interest" description="Disordered" evidence="3">
    <location>
        <begin position="186"/>
        <end position="205"/>
    </location>
</feature>